<organism evidence="9 10">
    <name type="scientific">Globodera rostochiensis</name>
    <name type="common">Golden nematode worm</name>
    <name type="synonym">Heterodera rostochiensis</name>
    <dbReference type="NCBI Taxonomy" id="31243"/>
    <lineage>
        <taxon>Eukaryota</taxon>
        <taxon>Metazoa</taxon>
        <taxon>Ecdysozoa</taxon>
        <taxon>Nematoda</taxon>
        <taxon>Chromadorea</taxon>
        <taxon>Rhabditida</taxon>
        <taxon>Tylenchina</taxon>
        <taxon>Tylenchomorpha</taxon>
        <taxon>Tylenchoidea</taxon>
        <taxon>Heteroderidae</taxon>
        <taxon>Heteroderinae</taxon>
        <taxon>Globodera</taxon>
    </lineage>
</organism>
<dbReference type="AlphaFoldDB" id="A0A914I7H0"/>
<sequence length="585" mass="66033">MINGAGMAEDHQNSFVSGNYSASCSTSYVQHHLQQQHLIVSYKAPHQKLTPERMREYLRNREDLDCVLEIYHPKVAQKSYGTEKRFFSPPPLVYLRGRGWRWRWILSQNGSDKMLDISSIRFNELSNDFPEPIAHIGIVGSKDQEKHKLDWQKDRDGRCAIKSLHISENDNNRKKYFTLSVHCTYETPLLGFCQKLGVFESKRIKVISKPSKKKLANNKQSDIKNQGINIASGTEVALFSRVRSQTTNTRYLFVKEGKFVANSKFWGSFTIHLIDDQHGERIDPDADDFHVRDGYINYGSIVKMVDSVSGLALPMMRICKVEKCNGTDVVVVSDGDSGEQVSQLHKCGFQMLSAPEDRPLFMCFNGENIVQQDVADRGIAGHDDQLLPERRYSIRDGAQWTIISTDTIQYRFFEALRPVQTEVAPIPIVCSLDMHSIDSNLPSSAYVELIGHDFYPDLQAWLGSTPMPTNFINKELIRFTLLPLNQLHLNEGVDYVLGSRHSLSGSSYSPSASPTAASSPAHYRSLLNGSASTAGVPFDADQEMEFPLSLVRDDGVIYTTQLSVSYSKPRDQQFRTGVPRVQTMS</sequence>
<protein>
    <submittedName>
        <fullName evidence="10">Uncharacterized protein</fullName>
    </submittedName>
</protein>
<dbReference type="GO" id="GO:0001228">
    <property type="term" value="F:DNA-binding transcription activator activity, RNA polymerase II-specific"/>
    <property type="evidence" value="ECO:0007669"/>
    <property type="project" value="InterPro"/>
</dbReference>
<dbReference type="InterPro" id="IPR037095">
    <property type="entry name" value="RBP-J/Cbf11_DNA-bd_sf"/>
</dbReference>
<evidence type="ECO:0000256" key="3">
    <source>
        <dbReference type="ARBA" id="ARBA00023015"/>
    </source>
</evidence>
<dbReference type="PANTHER" id="PTHR10665">
    <property type="entry name" value="RECOMBINING BINDING PROTEIN SUPPRESSOR OF HAIRLESS"/>
    <property type="match status" value="1"/>
</dbReference>
<dbReference type="Gene3D" id="2.60.40.10">
    <property type="entry name" value="Immunoglobulins"/>
    <property type="match status" value="1"/>
</dbReference>
<evidence type="ECO:0000259" key="7">
    <source>
        <dbReference type="SMART" id="SM01267"/>
    </source>
</evidence>
<evidence type="ECO:0000256" key="1">
    <source>
        <dbReference type="ARBA" id="ARBA00004123"/>
    </source>
</evidence>
<comment type="similarity">
    <text evidence="2">Belongs to the Su(H) family.</text>
</comment>
<evidence type="ECO:0000259" key="8">
    <source>
        <dbReference type="SMART" id="SM01268"/>
    </source>
</evidence>
<keyword evidence="5" id="KW-0804">Transcription</keyword>
<reference evidence="10" key="1">
    <citation type="submission" date="2022-11" db="UniProtKB">
        <authorList>
            <consortium name="WormBaseParasite"/>
        </authorList>
    </citation>
    <scope>IDENTIFICATION</scope>
</reference>
<dbReference type="SMART" id="SM01267">
    <property type="entry name" value="LAG1_DNAbind"/>
    <property type="match status" value="1"/>
</dbReference>
<evidence type="ECO:0000256" key="6">
    <source>
        <dbReference type="ARBA" id="ARBA00023242"/>
    </source>
</evidence>
<dbReference type="Pfam" id="PF09271">
    <property type="entry name" value="LAG1-DNAbind"/>
    <property type="match status" value="1"/>
</dbReference>
<proteinExistence type="inferred from homology"/>
<dbReference type="WBParaSite" id="Gr19_v10_g8209.t1">
    <property type="protein sequence ID" value="Gr19_v10_g8209.t1"/>
    <property type="gene ID" value="Gr19_v10_g8209"/>
</dbReference>
<dbReference type="SUPFAM" id="SSF81296">
    <property type="entry name" value="E set domains"/>
    <property type="match status" value="1"/>
</dbReference>
<feature type="domain" description="RBP-J/Cbf11/Cbf12 DNA binding" evidence="7">
    <location>
        <begin position="67"/>
        <end position="222"/>
    </location>
</feature>
<dbReference type="SUPFAM" id="SSF110217">
    <property type="entry name" value="DNA-binding protein LAG-1 (CSL)"/>
    <property type="match status" value="1"/>
</dbReference>
<evidence type="ECO:0000313" key="9">
    <source>
        <dbReference type="Proteomes" id="UP000887572"/>
    </source>
</evidence>
<dbReference type="GO" id="GO:0005634">
    <property type="term" value="C:nucleus"/>
    <property type="evidence" value="ECO:0007669"/>
    <property type="project" value="UniProtKB-SubCell"/>
</dbReference>
<dbReference type="SUPFAM" id="SSF49417">
    <property type="entry name" value="p53-like transcription factors"/>
    <property type="match status" value="1"/>
</dbReference>
<evidence type="ECO:0000256" key="2">
    <source>
        <dbReference type="ARBA" id="ARBA00009704"/>
    </source>
</evidence>
<dbReference type="InterPro" id="IPR013783">
    <property type="entry name" value="Ig-like_fold"/>
</dbReference>
<name>A0A914I7H0_GLORO</name>
<evidence type="ECO:0000256" key="5">
    <source>
        <dbReference type="ARBA" id="ARBA00023163"/>
    </source>
</evidence>
<dbReference type="Pfam" id="PF09270">
    <property type="entry name" value="BTD"/>
    <property type="match status" value="1"/>
</dbReference>
<dbReference type="InterPro" id="IPR040159">
    <property type="entry name" value="CLS_fam"/>
</dbReference>
<keyword evidence="6" id="KW-0539">Nucleus</keyword>
<keyword evidence="9" id="KW-1185">Reference proteome</keyword>
<dbReference type="InterPro" id="IPR008967">
    <property type="entry name" value="p53-like_TF_DNA-bd_sf"/>
</dbReference>
<evidence type="ECO:0000313" key="10">
    <source>
        <dbReference type="WBParaSite" id="Gr19_v10_g8209.t1"/>
    </source>
</evidence>
<feature type="domain" description="Beta-trefoil DNA-binding" evidence="8">
    <location>
        <begin position="228"/>
        <end position="400"/>
    </location>
</feature>
<dbReference type="InterPro" id="IPR015350">
    <property type="entry name" value="Beta-trefoil_DNA-bd_dom"/>
</dbReference>
<comment type="subcellular location">
    <subcellularLocation>
        <location evidence="1">Nucleus</location>
    </subcellularLocation>
</comment>
<dbReference type="InterPro" id="IPR014756">
    <property type="entry name" value="Ig_E-set"/>
</dbReference>
<dbReference type="SMART" id="SM01268">
    <property type="entry name" value="BTD"/>
    <property type="match status" value="1"/>
</dbReference>
<keyword evidence="4" id="KW-0238">DNA-binding</keyword>
<dbReference type="GO" id="GO:0000978">
    <property type="term" value="F:RNA polymerase II cis-regulatory region sequence-specific DNA binding"/>
    <property type="evidence" value="ECO:0007669"/>
    <property type="project" value="InterPro"/>
</dbReference>
<keyword evidence="3" id="KW-0805">Transcription regulation</keyword>
<accession>A0A914I7H0</accession>
<dbReference type="InterPro" id="IPR036358">
    <property type="entry name" value="BTD_sf"/>
</dbReference>
<dbReference type="Gene3D" id="2.60.40.1450">
    <property type="entry name" value="LAG1, DNA binding domain"/>
    <property type="match status" value="1"/>
</dbReference>
<dbReference type="Gene3D" id="2.80.10.50">
    <property type="match status" value="1"/>
</dbReference>
<dbReference type="Proteomes" id="UP000887572">
    <property type="component" value="Unplaced"/>
</dbReference>
<evidence type="ECO:0000256" key="4">
    <source>
        <dbReference type="ARBA" id="ARBA00023125"/>
    </source>
</evidence>
<dbReference type="InterPro" id="IPR015351">
    <property type="entry name" value="RBP-J/Cbf11/Cbf12_DNA-bd"/>
</dbReference>